<evidence type="ECO:0000313" key="2">
    <source>
        <dbReference type="EMBL" id="BBG29998.1"/>
    </source>
</evidence>
<evidence type="ECO:0000256" key="1">
    <source>
        <dbReference type="SAM" id="Coils"/>
    </source>
</evidence>
<dbReference type="KEGG" id="zpl:ZBT109_1238"/>
<keyword evidence="3" id="KW-1185">Reference proteome</keyword>
<dbReference type="InterPro" id="IPR007499">
    <property type="entry name" value="ERF_bacteria_virus"/>
</dbReference>
<gene>
    <name evidence="2" type="ORF">ZBT109_1238</name>
</gene>
<accession>A0A348HEE6</accession>
<dbReference type="EMBL" id="AP018933">
    <property type="protein sequence ID" value="BBG29998.1"/>
    <property type="molecule type" value="Genomic_DNA"/>
</dbReference>
<organism evidence="2 3">
    <name type="scientific">Zymobacter palmae</name>
    <dbReference type="NCBI Taxonomy" id="33074"/>
    <lineage>
        <taxon>Bacteria</taxon>
        <taxon>Pseudomonadati</taxon>
        <taxon>Pseudomonadota</taxon>
        <taxon>Gammaproteobacteria</taxon>
        <taxon>Oceanospirillales</taxon>
        <taxon>Halomonadaceae</taxon>
        <taxon>Zymobacter group</taxon>
        <taxon>Zymobacter</taxon>
    </lineage>
</organism>
<proteinExistence type="predicted"/>
<dbReference type="STRING" id="1123510.GCA_000620025_01362"/>
<name>A0A348HEE6_9GAMM</name>
<reference evidence="2 3" key="1">
    <citation type="submission" date="2018-09" db="EMBL/GenBank/DDBJ databases">
        <title>Zymobacter palmae IAM14233 (=T109) whole genome analysis.</title>
        <authorList>
            <person name="Yanase H."/>
        </authorList>
    </citation>
    <scope>NUCLEOTIDE SEQUENCE [LARGE SCALE GENOMIC DNA]</scope>
    <source>
        <strain evidence="2 3">IAM14233</strain>
    </source>
</reference>
<keyword evidence="2" id="KW-0449">Lipoprotein</keyword>
<evidence type="ECO:0000313" key="3">
    <source>
        <dbReference type="Proteomes" id="UP000267342"/>
    </source>
</evidence>
<dbReference type="Proteomes" id="UP000267342">
    <property type="component" value="Chromosome"/>
</dbReference>
<dbReference type="OrthoDB" id="7856237at2"/>
<dbReference type="AlphaFoldDB" id="A0A348HEE6"/>
<dbReference type="Pfam" id="PF04404">
    <property type="entry name" value="ERF"/>
    <property type="match status" value="1"/>
</dbReference>
<protein>
    <submittedName>
        <fullName evidence="2">Membrane-associated lipoprotein</fullName>
    </submittedName>
</protein>
<sequence length="258" mass="28382">MANEVQQVEQQGIQQMPANQAQSIMPIIEKMASMPELPIDKLERMLDMHERIMNRAAQEQFNSAMAEMQAEIPAIAERGQGHNMKYATFEDINDTVKPIMKQHGFGLTFRVRNLQGAVEITGVLMHTAGHREETSVMLPLDTTGSKNAVQAVGSSVSYGKRYVMCAMLNIATRGEDDNGASAARKPTVTAMQAGQIGRILAQCSEHTNEWFDSTWGDPANVYKDAFDRLMANLNAAREKAKANANADKAVQEADHADS</sequence>
<dbReference type="RefSeq" id="WP_027704779.1">
    <property type="nucleotide sequence ID" value="NZ_AP018933.1"/>
</dbReference>
<feature type="coiled-coil region" evidence="1">
    <location>
        <begin position="219"/>
        <end position="252"/>
    </location>
</feature>
<keyword evidence="1" id="KW-0175">Coiled coil</keyword>